<dbReference type="InterPro" id="IPR024079">
    <property type="entry name" value="MetalloPept_cat_dom_sf"/>
</dbReference>
<dbReference type="InterPro" id="IPR001567">
    <property type="entry name" value="Pept_M3A_M3B_dom"/>
</dbReference>
<organism evidence="9 10">
    <name type="scientific">Aureicoccus marinus</name>
    <dbReference type="NCBI Taxonomy" id="754435"/>
    <lineage>
        <taxon>Bacteria</taxon>
        <taxon>Pseudomonadati</taxon>
        <taxon>Bacteroidota</taxon>
        <taxon>Flavobacteriia</taxon>
        <taxon>Flavobacteriales</taxon>
        <taxon>Flavobacteriaceae</taxon>
        <taxon>Aureicoccus</taxon>
    </lineage>
</organism>
<dbReference type="GO" id="GO:0046872">
    <property type="term" value="F:metal ion binding"/>
    <property type="evidence" value="ECO:0007669"/>
    <property type="project" value="UniProtKB-UniRule"/>
</dbReference>
<dbReference type="GO" id="GO:0004180">
    <property type="term" value="F:carboxypeptidase activity"/>
    <property type="evidence" value="ECO:0007669"/>
    <property type="project" value="TreeGrafter"/>
</dbReference>
<dbReference type="SUPFAM" id="SSF55486">
    <property type="entry name" value="Metalloproteases ('zincins'), catalytic domain"/>
    <property type="match status" value="1"/>
</dbReference>
<dbReference type="Pfam" id="PF01432">
    <property type="entry name" value="Peptidase_M3"/>
    <property type="match status" value="1"/>
</dbReference>
<keyword evidence="3 7" id="KW-0479">Metal-binding</keyword>
<dbReference type="GO" id="GO:0005829">
    <property type="term" value="C:cytosol"/>
    <property type="evidence" value="ECO:0007669"/>
    <property type="project" value="TreeGrafter"/>
</dbReference>
<dbReference type="AlphaFoldDB" id="A0A2S7T3B4"/>
<reference evidence="10" key="1">
    <citation type="submission" date="2016-11" db="EMBL/GenBank/DDBJ databases">
        <title>Trade-off between light-utilization and light-protection in marine flavobacteria.</title>
        <authorList>
            <person name="Kumagai Y."/>
            <person name="Yoshizawa S."/>
            <person name="Kogure K."/>
        </authorList>
    </citation>
    <scope>NUCLEOTIDE SEQUENCE [LARGE SCALE GENOMIC DNA]</scope>
    <source>
        <strain evidence="10">SG-18</strain>
    </source>
</reference>
<proteinExistence type="inferred from homology"/>
<dbReference type="RefSeq" id="WP_105000021.1">
    <property type="nucleotide sequence ID" value="NZ_MQVX01000001.1"/>
</dbReference>
<sequence length="672" mass="75882">MSNPLLTSFDQVPFDAIKDEHFKPAFDAALSDARKEIDAIAQNPEVATFENTIAALDYSGEHLGRLSSVFFNLNSAETNPQIQALAQDISPLLSAFSNDVTLNEELFARINSVWNQRASLDLNAEENRLLEKTHKSFSRNGALLDEASKDRLREIDGLLSRLQLQFGENVLAETNAYQLHITDEANLEGLPESLRQMAAAIAGQRELDGWVFTLDYPSYVPFMKYAKNRALRKEMAMAFGKRGFQDNDHDNKKVLLEIVGLREERARLLGFGNHAEFVLAERMAEKPATVQSFLEELLSKALPAAQKDLKALQDLAKEQDQIETLERWDASFYSEQLKQARFSFDEQAVKPYFPLQQVLEGVFTIAGKLFDLHFNLDKVIPTYHEEVDCYRVYDGEGNFVALFYSDFHPREGKRPGAWMTSYKSQSRKDGENRRPHISIVCNFSRATESAPALLSFDEVLTLFHEFGHALHGMLADTTFPGLSGTSVYWDFVELPSQIMENWCYEKEALALFAKHYETGEALPMEEVQKIKAMGSFLEGLATARQLSFGLLDMAWHTTEHASIEDVKTFETAAMEKASLYPPVAEACMSTAFSHIFQGGYSAGYYSYKWAEVLDADAFEAFLEAGIFDQATADSFKENILSKGGTQAPMELYRKFRGREPRQEALLKRAGLR</sequence>
<evidence type="ECO:0000313" key="9">
    <source>
        <dbReference type="EMBL" id="PQJ14393.1"/>
    </source>
</evidence>
<feature type="domain" description="Peptidase M3A/M3B catalytic" evidence="8">
    <location>
        <begin position="222"/>
        <end position="670"/>
    </location>
</feature>
<dbReference type="CDD" id="cd06456">
    <property type="entry name" value="M3A_DCP"/>
    <property type="match status" value="1"/>
</dbReference>
<dbReference type="FunFam" id="3.40.390.10:FF:000009">
    <property type="entry name" value="Oligopeptidase A"/>
    <property type="match status" value="1"/>
</dbReference>
<dbReference type="PANTHER" id="PTHR43660">
    <property type="entry name" value="DIPEPTIDYL CARBOXYPEPTIDASE"/>
    <property type="match status" value="1"/>
</dbReference>
<comment type="similarity">
    <text evidence="1 7">Belongs to the peptidase M3 family.</text>
</comment>
<comment type="caution">
    <text evidence="9">The sequence shown here is derived from an EMBL/GenBank/DDBJ whole genome shotgun (WGS) entry which is preliminary data.</text>
</comment>
<evidence type="ECO:0000256" key="6">
    <source>
        <dbReference type="ARBA" id="ARBA00023049"/>
    </source>
</evidence>
<dbReference type="EMBL" id="MQVX01000001">
    <property type="protein sequence ID" value="PQJ14393.1"/>
    <property type="molecule type" value="Genomic_DNA"/>
</dbReference>
<dbReference type="Gene3D" id="1.10.1370.40">
    <property type="match status" value="1"/>
</dbReference>
<evidence type="ECO:0000256" key="2">
    <source>
        <dbReference type="ARBA" id="ARBA00022670"/>
    </source>
</evidence>
<dbReference type="Gene3D" id="1.10.1370.10">
    <property type="entry name" value="Neurolysin, domain 3"/>
    <property type="match status" value="1"/>
</dbReference>
<name>A0A2S7T3B4_9FLAO</name>
<keyword evidence="5 7" id="KW-0862">Zinc</keyword>
<evidence type="ECO:0000256" key="4">
    <source>
        <dbReference type="ARBA" id="ARBA00022801"/>
    </source>
</evidence>
<dbReference type="InterPro" id="IPR034005">
    <property type="entry name" value="M3A_DCP"/>
</dbReference>
<dbReference type="PANTHER" id="PTHR43660:SF1">
    <property type="entry name" value="DIPEPTIDYL CARBOXYPEPTIDASE"/>
    <property type="match status" value="1"/>
</dbReference>
<evidence type="ECO:0000256" key="1">
    <source>
        <dbReference type="ARBA" id="ARBA00006040"/>
    </source>
</evidence>
<dbReference type="GO" id="GO:0004222">
    <property type="term" value="F:metalloendopeptidase activity"/>
    <property type="evidence" value="ECO:0007669"/>
    <property type="project" value="InterPro"/>
</dbReference>
<protein>
    <submittedName>
        <fullName evidence="9">Peptidase M3</fullName>
    </submittedName>
</protein>
<evidence type="ECO:0000256" key="7">
    <source>
        <dbReference type="RuleBase" id="RU003435"/>
    </source>
</evidence>
<keyword evidence="2 7" id="KW-0645">Protease</keyword>
<evidence type="ECO:0000313" key="10">
    <source>
        <dbReference type="Proteomes" id="UP000239366"/>
    </source>
</evidence>
<dbReference type="InterPro" id="IPR024077">
    <property type="entry name" value="Neurolysin/TOP_dom2"/>
</dbReference>
<accession>A0A2S7T3B4</accession>
<gene>
    <name evidence="9" type="ORF">BST99_00295</name>
</gene>
<dbReference type="Gene3D" id="3.40.390.10">
    <property type="entry name" value="Collagenase (Catalytic Domain)"/>
    <property type="match status" value="1"/>
</dbReference>
<keyword evidence="6 7" id="KW-0482">Metalloprotease</keyword>
<dbReference type="GO" id="GO:0006508">
    <property type="term" value="P:proteolysis"/>
    <property type="evidence" value="ECO:0007669"/>
    <property type="project" value="UniProtKB-KW"/>
</dbReference>
<evidence type="ECO:0000256" key="3">
    <source>
        <dbReference type="ARBA" id="ARBA00022723"/>
    </source>
</evidence>
<keyword evidence="10" id="KW-1185">Reference proteome</keyword>
<evidence type="ECO:0000256" key="5">
    <source>
        <dbReference type="ARBA" id="ARBA00022833"/>
    </source>
</evidence>
<dbReference type="Proteomes" id="UP000239366">
    <property type="component" value="Unassembled WGS sequence"/>
</dbReference>
<evidence type="ECO:0000259" key="8">
    <source>
        <dbReference type="Pfam" id="PF01432"/>
    </source>
</evidence>
<dbReference type="OrthoDB" id="9773538at2"/>
<dbReference type="InterPro" id="IPR045090">
    <property type="entry name" value="Pept_M3A_M3B"/>
</dbReference>
<comment type="cofactor">
    <cofactor evidence="7">
        <name>Zn(2+)</name>
        <dbReference type="ChEBI" id="CHEBI:29105"/>
    </cofactor>
    <text evidence="7">Binds 1 zinc ion.</text>
</comment>
<keyword evidence="4 7" id="KW-0378">Hydrolase</keyword>